<dbReference type="AlphaFoldDB" id="A0A0B2AXR1"/>
<dbReference type="Gene3D" id="1.10.1200.10">
    <property type="entry name" value="ACP-like"/>
    <property type="match status" value="1"/>
</dbReference>
<feature type="region of interest" description="Disordered" evidence="4">
    <location>
        <begin position="551"/>
        <end position="572"/>
    </location>
</feature>
<evidence type="ECO:0000256" key="3">
    <source>
        <dbReference type="ARBA" id="ARBA00022553"/>
    </source>
</evidence>
<comment type="cofactor">
    <cofactor evidence="1">
        <name>pantetheine 4'-phosphate</name>
        <dbReference type="ChEBI" id="CHEBI:47942"/>
    </cofactor>
</comment>
<proteinExistence type="predicted"/>
<dbReference type="InterPro" id="IPR020806">
    <property type="entry name" value="PKS_PP-bd"/>
</dbReference>
<dbReference type="InterPro" id="IPR045851">
    <property type="entry name" value="AMP-bd_C_sf"/>
</dbReference>
<keyword evidence="7" id="KW-1185">Reference proteome</keyword>
<feature type="domain" description="Carrier" evidence="5">
    <location>
        <begin position="24"/>
        <end position="99"/>
    </location>
</feature>
<dbReference type="Pfam" id="PF00550">
    <property type="entry name" value="PP-binding"/>
    <property type="match status" value="2"/>
</dbReference>
<organism evidence="6 7">
    <name type="scientific">Mumia flava</name>
    <dbReference type="NCBI Taxonomy" id="1348852"/>
    <lineage>
        <taxon>Bacteria</taxon>
        <taxon>Bacillati</taxon>
        <taxon>Actinomycetota</taxon>
        <taxon>Actinomycetes</taxon>
        <taxon>Propionibacteriales</taxon>
        <taxon>Nocardioidaceae</taxon>
        <taxon>Mumia</taxon>
    </lineage>
</organism>
<dbReference type="PANTHER" id="PTHR45527:SF1">
    <property type="entry name" value="FATTY ACID SYNTHASE"/>
    <property type="match status" value="1"/>
</dbReference>
<dbReference type="InterPro" id="IPR023213">
    <property type="entry name" value="CAT-like_dom_sf"/>
</dbReference>
<dbReference type="FunFam" id="1.10.1200.10:FF:000016">
    <property type="entry name" value="Non-ribosomal peptide synthase"/>
    <property type="match status" value="1"/>
</dbReference>
<evidence type="ECO:0000256" key="4">
    <source>
        <dbReference type="SAM" id="MobiDB-lite"/>
    </source>
</evidence>
<evidence type="ECO:0000259" key="5">
    <source>
        <dbReference type="PROSITE" id="PS50075"/>
    </source>
</evidence>
<dbReference type="PROSITE" id="PS50075">
    <property type="entry name" value="CARRIER"/>
    <property type="match status" value="2"/>
</dbReference>
<dbReference type="SMART" id="SM00823">
    <property type="entry name" value="PKS_PP"/>
    <property type="match status" value="2"/>
</dbReference>
<dbReference type="InterPro" id="IPR029058">
    <property type="entry name" value="AB_hydrolase_fold"/>
</dbReference>
<dbReference type="SUPFAM" id="SSF56801">
    <property type="entry name" value="Acetyl-CoA synthetase-like"/>
    <property type="match status" value="1"/>
</dbReference>
<dbReference type="GO" id="GO:0009366">
    <property type="term" value="C:enterobactin synthetase complex"/>
    <property type="evidence" value="ECO:0007669"/>
    <property type="project" value="TreeGrafter"/>
</dbReference>
<dbReference type="Gene3D" id="3.30.300.30">
    <property type="match status" value="1"/>
</dbReference>
<dbReference type="PANTHER" id="PTHR45527">
    <property type="entry name" value="NONRIBOSOMAL PEPTIDE SYNTHETASE"/>
    <property type="match status" value="1"/>
</dbReference>
<feature type="region of interest" description="Disordered" evidence="4">
    <location>
        <begin position="1"/>
        <end position="23"/>
    </location>
</feature>
<dbReference type="PROSITE" id="PS00012">
    <property type="entry name" value="PHOSPHOPANTETHEINE"/>
    <property type="match status" value="1"/>
</dbReference>
<name>A0A0B2AXR1_9ACTN</name>
<dbReference type="InterPro" id="IPR006162">
    <property type="entry name" value="Ppantetheine_attach_site"/>
</dbReference>
<dbReference type="Gene3D" id="3.30.559.10">
    <property type="entry name" value="Chloramphenicol acetyltransferase-like domain"/>
    <property type="match status" value="1"/>
</dbReference>
<dbReference type="CDD" id="cd19531">
    <property type="entry name" value="LCL_NRPS-like"/>
    <property type="match status" value="1"/>
</dbReference>
<dbReference type="EMBL" id="PGEZ01000002">
    <property type="protein sequence ID" value="PJJ54097.1"/>
    <property type="molecule type" value="Genomic_DNA"/>
</dbReference>
<gene>
    <name evidence="6" type="ORF">CLV56_3601</name>
</gene>
<sequence>MPPHLPSPPHPASPPRPPTDAPTVRRSAIEDGITAIFRDVLGRDDVDAHDDFFDLGGSSLMAVRALGRIHERYGVRVRAMDFFESPVVATLAAHVSQAAPAERPAVTRRPADAAPVLSYDQQRLWLEDQLLPSAAYHVHGRQRLVGELDVATLDASLRAIMQRHEALRSRFPVSDGATVQVVDELAPDWHLRFEDLSERPDRDDAARALMDDDASTPFPLEHGPLVRCLVIRTSPTEHLLSITAHHIVCDDWSVDVFVRELSALYAAGGDPQRADLPELEVQYRDFAVWQRRWLTGESLTQQVDYWREHLAGAPPALALPSRRRRRPGELPAGGRVRTTLSEADTRALDALCRQADATSFMVVLAGFATVLGRWSGQEDVVIGVPITGRSDARVQRLIGFFVNTLPVRVRLGGDPTFAELLARARSAALGGYAHAEAPLDLLVGEIPATRVPSRTPLFQVILNGVETPEVRPLAGTSGELLDTPTRPSKFELNLSTRAWGGALQFDLEFDASRYEQEMIEQLLDQTLALLRTAANDPDRRLSGYVLGSAGTGASATVPGDAGQRRMPPADPSGVAVVDGDGAWSRGRVDTAADRVARALRRHLPIDDHGGGTDRDEPRVVLAWRPVAVCAAAVLGCLLAGIAVTLDDGDGDGDDGPAAAGLEVCADASGIVLRVGDDVVEIDLGEATADAPGADVPTTPPGDWAAQRYGLDAHDRVGVLGGSTGSVICALRAASAAGATVVLLDPAHTDGQEASATPDVADLTVLFSTPPPLRALAEDSLPTLRHVVVENDGTFLSRDVAALRRSAPSAGCTGVYRIGPDGRPAAVHEVPREWSVETAPLRVPLGHAAHDGLRLVRRGEQDAAVGEVAELRVGERPGDEIGRRWVDGTVELVGAIDADPGAATLQTVGALRELPDVVDALVVELPDDEGGTELVAYVATAGADFDPAAAQPQLAARLVDALLPTQLVVLERLPLTPAGRYDLAALPRPEPSATADRYAPPRTPLEEQLVEILAGLLGVDRVGIHDSFFELGGFSLLATQLNIRIRETVHVDLALRDIFASATVEMLAQRIAVRQAQQARADDVEALLSVLESQAAHHP</sequence>
<dbReference type="Gene3D" id="3.30.559.30">
    <property type="entry name" value="Nonribosomal peptide synthetase, condensation domain"/>
    <property type="match status" value="1"/>
</dbReference>
<dbReference type="RefSeq" id="WP_039368949.1">
    <property type="nucleotide sequence ID" value="NZ_PGEZ01000002.1"/>
</dbReference>
<protein>
    <submittedName>
        <fullName evidence="6">Non-ribosomal peptide synthetase component F</fullName>
    </submittedName>
</protein>
<dbReference type="Gene3D" id="3.40.50.1820">
    <property type="entry name" value="alpha/beta hydrolase"/>
    <property type="match status" value="1"/>
</dbReference>
<dbReference type="GO" id="GO:0043041">
    <property type="term" value="P:amino acid activation for nonribosomal peptide biosynthetic process"/>
    <property type="evidence" value="ECO:0007669"/>
    <property type="project" value="TreeGrafter"/>
</dbReference>
<dbReference type="InterPro" id="IPR009081">
    <property type="entry name" value="PP-bd_ACP"/>
</dbReference>
<dbReference type="OrthoDB" id="3801369at2"/>
<evidence type="ECO:0000256" key="2">
    <source>
        <dbReference type="ARBA" id="ARBA00022450"/>
    </source>
</evidence>
<comment type="caution">
    <text evidence="6">The sequence shown here is derived from an EMBL/GenBank/DDBJ whole genome shotgun (WGS) entry which is preliminary data.</text>
</comment>
<dbReference type="Proteomes" id="UP000230842">
    <property type="component" value="Unassembled WGS sequence"/>
</dbReference>
<keyword evidence="3" id="KW-0597">Phosphoprotein</keyword>
<feature type="domain" description="Carrier" evidence="5">
    <location>
        <begin position="999"/>
        <end position="1074"/>
    </location>
</feature>
<dbReference type="Gene3D" id="3.40.50.12780">
    <property type="entry name" value="N-terminal domain of ligase-like"/>
    <property type="match status" value="1"/>
</dbReference>
<dbReference type="GO" id="GO:0072330">
    <property type="term" value="P:monocarboxylic acid biosynthetic process"/>
    <property type="evidence" value="ECO:0007669"/>
    <property type="project" value="UniProtKB-ARBA"/>
</dbReference>
<reference evidence="6 7" key="1">
    <citation type="submission" date="2017-11" db="EMBL/GenBank/DDBJ databases">
        <title>Genomic Encyclopedia of Archaeal and Bacterial Type Strains, Phase II (KMG-II): From Individual Species to Whole Genera.</title>
        <authorList>
            <person name="Goeker M."/>
        </authorList>
    </citation>
    <scope>NUCLEOTIDE SEQUENCE [LARGE SCALE GENOMIC DNA]</scope>
    <source>
        <strain evidence="6 7">DSM 27763</strain>
    </source>
</reference>
<keyword evidence="2" id="KW-0596">Phosphopantetheine</keyword>
<evidence type="ECO:0000313" key="6">
    <source>
        <dbReference type="EMBL" id="PJJ54097.1"/>
    </source>
</evidence>
<dbReference type="SUPFAM" id="SSF52777">
    <property type="entry name" value="CoA-dependent acyltransferases"/>
    <property type="match status" value="2"/>
</dbReference>
<dbReference type="GO" id="GO:0047527">
    <property type="term" value="F:2,3-dihydroxybenzoate-serine ligase activity"/>
    <property type="evidence" value="ECO:0007669"/>
    <property type="project" value="TreeGrafter"/>
</dbReference>
<feature type="compositionally biased region" description="Pro residues" evidence="4">
    <location>
        <begin position="1"/>
        <end position="20"/>
    </location>
</feature>
<dbReference type="GO" id="GO:0031177">
    <property type="term" value="F:phosphopantetheine binding"/>
    <property type="evidence" value="ECO:0007669"/>
    <property type="project" value="InterPro"/>
</dbReference>
<evidence type="ECO:0000256" key="1">
    <source>
        <dbReference type="ARBA" id="ARBA00001957"/>
    </source>
</evidence>
<evidence type="ECO:0000313" key="7">
    <source>
        <dbReference type="Proteomes" id="UP000230842"/>
    </source>
</evidence>
<dbReference type="GO" id="GO:0009239">
    <property type="term" value="P:enterobactin biosynthetic process"/>
    <property type="evidence" value="ECO:0007669"/>
    <property type="project" value="TreeGrafter"/>
</dbReference>
<dbReference type="SUPFAM" id="SSF47336">
    <property type="entry name" value="ACP-like"/>
    <property type="match status" value="2"/>
</dbReference>
<dbReference type="InterPro" id="IPR036736">
    <property type="entry name" value="ACP-like_sf"/>
</dbReference>
<dbReference type="InterPro" id="IPR001242">
    <property type="entry name" value="Condensation_dom"/>
</dbReference>
<dbReference type="InterPro" id="IPR042099">
    <property type="entry name" value="ANL_N_sf"/>
</dbReference>
<dbReference type="GO" id="GO:0005829">
    <property type="term" value="C:cytosol"/>
    <property type="evidence" value="ECO:0007669"/>
    <property type="project" value="TreeGrafter"/>
</dbReference>
<accession>A0A0B2AXR1</accession>
<dbReference type="Pfam" id="PF00668">
    <property type="entry name" value="Condensation"/>
    <property type="match status" value="1"/>
</dbReference>
<dbReference type="GO" id="GO:0008610">
    <property type="term" value="P:lipid biosynthetic process"/>
    <property type="evidence" value="ECO:0007669"/>
    <property type="project" value="UniProtKB-ARBA"/>
</dbReference>